<proteinExistence type="predicted"/>
<organism evidence="1 2">
    <name type="scientific">Lachnospira eligens</name>
    <dbReference type="NCBI Taxonomy" id="39485"/>
    <lineage>
        <taxon>Bacteria</taxon>
        <taxon>Bacillati</taxon>
        <taxon>Bacillota</taxon>
        <taxon>Clostridia</taxon>
        <taxon>Lachnospirales</taxon>
        <taxon>Lachnospiraceae</taxon>
        <taxon>Lachnospira</taxon>
    </lineage>
</organism>
<protein>
    <submittedName>
        <fullName evidence="1">Uncharacterized protein</fullName>
    </submittedName>
</protein>
<comment type="caution">
    <text evidence="1">The sequence shown here is derived from an EMBL/GenBank/DDBJ whole genome shotgun (WGS) entry which is preliminary data.</text>
</comment>
<dbReference type="AlphaFoldDB" id="A0A415MAD1"/>
<dbReference type="EMBL" id="QROY01000008">
    <property type="protein sequence ID" value="RHL67157.1"/>
    <property type="molecule type" value="Genomic_DNA"/>
</dbReference>
<sequence>MAKKVEFYTITVYENGEKTDYSIMKLFENIESEIFDKKNKADKTRTLDGSKIRIFSYYRTMGKSQVVIPFGKEKIGNRPYAADDEDNLELVRGDLYDVNALGYDNDYKVMAFTTLRNGPSIKNIEDYLNSCISSNNGITIRIEPIKYNTGIENVRKAELVRSVTFNLDLGQSLNAFYNDEIESNRSKTLVDSFKNFANTVKTVGDSRRLDITIGLGNTKRDDTLNKDSIMYLLDQINIQSGFVKEISINYKNGASEKMDFAKLKDSNFMLSYTCNCKESQVTPQELLNNFDSAIENKMKYITRHIREFYTDTKQYSGDILIIEATYKNASL</sequence>
<dbReference type="InterPro" id="IPR046618">
    <property type="entry name" value="DUF6731"/>
</dbReference>
<reference evidence="1 2" key="1">
    <citation type="submission" date="2018-08" db="EMBL/GenBank/DDBJ databases">
        <title>A genome reference for cultivated species of the human gut microbiota.</title>
        <authorList>
            <person name="Zou Y."/>
            <person name="Xue W."/>
            <person name="Luo G."/>
        </authorList>
    </citation>
    <scope>NUCLEOTIDE SEQUENCE [LARGE SCALE GENOMIC DNA]</scope>
    <source>
        <strain evidence="1 2">AF36-7BH</strain>
    </source>
</reference>
<dbReference type="RefSeq" id="WP_118371068.1">
    <property type="nucleotide sequence ID" value="NZ_QROY01000008.1"/>
</dbReference>
<dbReference type="Proteomes" id="UP000285201">
    <property type="component" value="Unassembled WGS sequence"/>
</dbReference>
<evidence type="ECO:0000313" key="2">
    <source>
        <dbReference type="Proteomes" id="UP000285201"/>
    </source>
</evidence>
<evidence type="ECO:0000313" key="1">
    <source>
        <dbReference type="EMBL" id="RHL67157.1"/>
    </source>
</evidence>
<dbReference type="Pfam" id="PF20505">
    <property type="entry name" value="DUF6731"/>
    <property type="match status" value="1"/>
</dbReference>
<accession>A0A415MAD1</accession>
<name>A0A415MAD1_9FIRM</name>
<gene>
    <name evidence="1" type="ORF">DW007_10575</name>
</gene>